<comment type="caution">
    <text evidence="2">The sequence shown here is derived from an EMBL/GenBank/DDBJ whole genome shotgun (WGS) entry which is preliminary data.</text>
</comment>
<dbReference type="EMBL" id="BMXK01000017">
    <property type="protein sequence ID" value="GHD13284.1"/>
    <property type="molecule type" value="Genomic_DNA"/>
</dbReference>
<feature type="compositionally biased region" description="Acidic residues" evidence="1">
    <location>
        <begin position="11"/>
        <end position="22"/>
    </location>
</feature>
<feature type="region of interest" description="Disordered" evidence="1">
    <location>
        <begin position="1"/>
        <end position="61"/>
    </location>
</feature>
<evidence type="ECO:0000313" key="2">
    <source>
        <dbReference type="EMBL" id="GHD13284.1"/>
    </source>
</evidence>
<accession>A0ABQ3GMK0</accession>
<proteinExistence type="predicted"/>
<name>A0ABQ3GMK0_9MICC</name>
<organism evidence="2 3">
    <name type="scientific">Zhihengliuella salsuginis</name>
    <dbReference type="NCBI Taxonomy" id="578222"/>
    <lineage>
        <taxon>Bacteria</taxon>
        <taxon>Bacillati</taxon>
        <taxon>Actinomycetota</taxon>
        <taxon>Actinomycetes</taxon>
        <taxon>Micrococcales</taxon>
        <taxon>Micrococcaceae</taxon>
        <taxon>Zhihengliuella</taxon>
    </lineage>
</organism>
<protein>
    <submittedName>
        <fullName evidence="2">Uncharacterized protein</fullName>
    </submittedName>
</protein>
<sequence length="61" mass="6890">MPSRAERGEIGEENCNGEDSREDQEHRKKVAEGPEQIRHRQPNLPDQTSLRAVLPTQAPPC</sequence>
<reference evidence="3" key="1">
    <citation type="journal article" date="2019" name="Int. J. Syst. Evol. Microbiol.">
        <title>The Global Catalogue of Microorganisms (GCM) 10K type strain sequencing project: providing services to taxonomists for standard genome sequencing and annotation.</title>
        <authorList>
            <consortium name="The Broad Institute Genomics Platform"/>
            <consortium name="The Broad Institute Genome Sequencing Center for Infectious Disease"/>
            <person name="Wu L."/>
            <person name="Ma J."/>
        </authorList>
    </citation>
    <scope>NUCLEOTIDE SEQUENCE [LARGE SCALE GENOMIC DNA]</scope>
    <source>
        <strain evidence="3">KCTC 19466</strain>
    </source>
</reference>
<evidence type="ECO:0000313" key="3">
    <source>
        <dbReference type="Proteomes" id="UP000642819"/>
    </source>
</evidence>
<dbReference type="Proteomes" id="UP000642819">
    <property type="component" value="Unassembled WGS sequence"/>
</dbReference>
<gene>
    <name evidence="2" type="ORF">GCM10008096_29280</name>
</gene>
<feature type="compositionally biased region" description="Basic and acidic residues" evidence="1">
    <location>
        <begin position="1"/>
        <end position="10"/>
    </location>
</feature>
<keyword evidence="3" id="KW-1185">Reference proteome</keyword>
<evidence type="ECO:0000256" key="1">
    <source>
        <dbReference type="SAM" id="MobiDB-lite"/>
    </source>
</evidence>
<feature type="compositionally biased region" description="Basic and acidic residues" evidence="1">
    <location>
        <begin position="23"/>
        <end position="38"/>
    </location>
</feature>